<protein>
    <submittedName>
        <fullName evidence="3">Uncharacterized protein</fullName>
    </submittedName>
</protein>
<reference evidence="4" key="1">
    <citation type="journal article" date="2017" name="Front. Plant Sci.">
        <title>Climate Clever Clovers: New Paradigm to Reduce the Environmental Footprint of Ruminants by Breeding Low Methanogenic Forages Utilizing Haplotype Variation.</title>
        <authorList>
            <person name="Kaur P."/>
            <person name="Appels R."/>
            <person name="Bayer P.E."/>
            <person name="Keeble-Gagnere G."/>
            <person name="Wang J."/>
            <person name="Hirakawa H."/>
            <person name="Shirasawa K."/>
            <person name="Vercoe P."/>
            <person name="Stefanova K."/>
            <person name="Durmic Z."/>
            <person name="Nichols P."/>
            <person name="Revell C."/>
            <person name="Isobe S.N."/>
            <person name="Edwards D."/>
            <person name="Erskine W."/>
        </authorList>
    </citation>
    <scope>NUCLEOTIDE SEQUENCE [LARGE SCALE GENOMIC DNA]</scope>
    <source>
        <strain evidence="4">cv. Daliak</strain>
    </source>
</reference>
<dbReference type="GO" id="GO:0004523">
    <property type="term" value="F:RNA-DNA hybrid ribonuclease activity"/>
    <property type="evidence" value="ECO:0007669"/>
    <property type="project" value="InterPro"/>
</dbReference>
<evidence type="ECO:0000313" key="3">
    <source>
        <dbReference type="EMBL" id="GAU34538.1"/>
    </source>
</evidence>
<dbReference type="InterPro" id="IPR002156">
    <property type="entry name" value="RNaseH_domain"/>
</dbReference>
<dbReference type="Pfam" id="PF13966">
    <property type="entry name" value="zf-RVT"/>
    <property type="match status" value="1"/>
</dbReference>
<dbReference type="SUPFAM" id="SSF53098">
    <property type="entry name" value="Ribonuclease H-like"/>
    <property type="match status" value="1"/>
</dbReference>
<sequence length="335" mass="38731">MGNGEQVNFWLDKWMTNGHSLINHSTQQIVDTTLTVKDTLTYTGEWDINFLTVNLPLTTVNQLVAIPALKDTNGVDSLGWSGTNTRHFTVQSAYNLQQGDYPSIDGKWKSLWSWKGPHRIQTFMWIAAHERLLTNYRRSKWRSGISPTCPMDWIFDNMTGAHNKEWQTIFMMRADSFEWLASTKGYCFYKLEAASRRMDQTRFFARKIGSCDALHAEMWGMYIGIDLARRQGITHLQVESDSKVLVEMVTGNCNVNGNIPTLLKRIRDLINMNWDVQINHTWREGNKSADWLANYSLTLNSFDLHVLETPLRKLQSLLFYDFSGTCMPRNVRLVT</sequence>
<proteinExistence type="predicted"/>
<dbReference type="InterPro" id="IPR044730">
    <property type="entry name" value="RNase_H-like_dom_plant"/>
</dbReference>
<accession>A0A2Z6MQ47</accession>
<evidence type="ECO:0000259" key="1">
    <source>
        <dbReference type="Pfam" id="PF13456"/>
    </source>
</evidence>
<dbReference type="OrthoDB" id="651601at2759"/>
<organism evidence="3 4">
    <name type="scientific">Trifolium subterraneum</name>
    <name type="common">Subterranean clover</name>
    <dbReference type="NCBI Taxonomy" id="3900"/>
    <lineage>
        <taxon>Eukaryota</taxon>
        <taxon>Viridiplantae</taxon>
        <taxon>Streptophyta</taxon>
        <taxon>Embryophyta</taxon>
        <taxon>Tracheophyta</taxon>
        <taxon>Spermatophyta</taxon>
        <taxon>Magnoliopsida</taxon>
        <taxon>eudicotyledons</taxon>
        <taxon>Gunneridae</taxon>
        <taxon>Pentapetalae</taxon>
        <taxon>rosids</taxon>
        <taxon>fabids</taxon>
        <taxon>Fabales</taxon>
        <taxon>Fabaceae</taxon>
        <taxon>Papilionoideae</taxon>
        <taxon>50 kb inversion clade</taxon>
        <taxon>NPAAA clade</taxon>
        <taxon>Hologalegina</taxon>
        <taxon>IRL clade</taxon>
        <taxon>Trifolieae</taxon>
        <taxon>Trifolium</taxon>
    </lineage>
</organism>
<gene>
    <name evidence="3" type="ORF">TSUD_219210</name>
</gene>
<dbReference type="PANTHER" id="PTHR47723:SF13">
    <property type="entry name" value="PUTATIVE-RELATED"/>
    <property type="match status" value="1"/>
</dbReference>
<feature type="domain" description="RNase H type-1" evidence="1">
    <location>
        <begin position="206"/>
        <end position="295"/>
    </location>
</feature>
<dbReference type="InterPro" id="IPR012337">
    <property type="entry name" value="RNaseH-like_sf"/>
</dbReference>
<dbReference type="InterPro" id="IPR036397">
    <property type="entry name" value="RNaseH_sf"/>
</dbReference>
<dbReference type="Proteomes" id="UP000242715">
    <property type="component" value="Unassembled WGS sequence"/>
</dbReference>
<dbReference type="EMBL" id="DF973559">
    <property type="protein sequence ID" value="GAU34538.1"/>
    <property type="molecule type" value="Genomic_DNA"/>
</dbReference>
<evidence type="ECO:0000259" key="2">
    <source>
        <dbReference type="Pfam" id="PF13966"/>
    </source>
</evidence>
<dbReference type="Gene3D" id="3.30.420.10">
    <property type="entry name" value="Ribonuclease H-like superfamily/Ribonuclease H"/>
    <property type="match status" value="1"/>
</dbReference>
<dbReference type="CDD" id="cd06222">
    <property type="entry name" value="RNase_H_like"/>
    <property type="match status" value="1"/>
</dbReference>
<dbReference type="InterPro" id="IPR053151">
    <property type="entry name" value="RNase_H-like"/>
</dbReference>
<dbReference type="Pfam" id="PF13456">
    <property type="entry name" value="RVT_3"/>
    <property type="match status" value="1"/>
</dbReference>
<dbReference type="PANTHER" id="PTHR47723">
    <property type="entry name" value="OS05G0353850 PROTEIN"/>
    <property type="match status" value="1"/>
</dbReference>
<feature type="domain" description="Reverse transcriptase zinc-binding" evidence="2">
    <location>
        <begin position="88"/>
        <end position="150"/>
    </location>
</feature>
<evidence type="ECO:0000313" key="4">
    <source>
        <dbReference type="Proteomes" id="UP000242715"/>
    </source>
</evidence>
<name>A0A2Z6MQ47_TRISU</name>
<dbReference type="AlphaFoldDB" id="A0A2Z6MQ47"/>
<dbReference type="GO" id="GO:0003676">
    <property type="term" value="F:nucleic acid binding"/>
    <property type="evidence" value="ECO:0007669"/>
    <property type="project" value="InterPro"/>
</dbReference>
<keyword evidence="4" id="KW-1185">Reference proteome</keyword>
<dbReference type="InterPro" id="IPR026960">
    <property type="entry name" value="RVT-Znf"/>
</dbReference>